<dbReference type="EMBL" id="UGSS01000002">
    <property type="protein sequence ID" value="SUB33199.1"/>
    <property type="molecule type" value="Genomic_DNA"/>
</dbReference>
<dbReference type="OrthoDB" id="9983783at2"/>
<sequence>MKMIFVMIMTALLSACYITPTRHVQVDQGRHLGQIKQVTGVKIHPNVIQIKPVKVKPVKVKKGKVKYQSARYDR</sequence>
<accession>A0A379B4I9</accession>
<evidence type="ECO:0000313" key="2">
    <source>
        <dbReference type="Proteomes" id="UP000254280"/>
    </source>
</evidence>
<reference evidence="1 2" key="1">
    <citation type="submission" date="2018-06" db="EMBL/GenBank/DDBJ databases">
        <authorList>
            <consortium name="Pathogen Informatics"/>
            <person name="Doyle S."/>
        </authorList>
    </citation>
    <scope>NUCLEOTIDE SEQUENCE [LARGE SCALE GENOMIC DNA]</scope>
    <source>
        <strain evidence="1 2">NCTC10699</strain>
    </source>
</reference>
<dbReference type="AlphaFoldDB" id="A0A379B4I9"/>
<dbReference type="Proteomes" id="UP000254280">
    <property type="component" value="Unassembled WGS sequence"/>
</dbReference>
<gene>
    <name evidence="1" type="ORF">NCTC10699_00806</name>
</gene>
<organism evidence="1 2">
    <name type="scientific">[Pasteurella] mairii</name>
    <dbReference type="NCBI Taxonomy" id="757"/>
    <lineage>
        <taxon>Bacteria</taxon>
        <taxon>Pseudomonadati</taxon>
        <taxon>Pseudomonadota</taxon>
        <taxon>Gammaproteobacteria</taxon>
        <taxon>Pasteurellales</taxon>
        <taxon>Pasteurellaceae</taxon>
    </lineage>
</organism>
<dbReference type="PROSITE" id="PS51257">
    <property type="entry name" value="PROKAR_LIPOPROTEIN"/>
    <property type="match status" value="1"/>
</dbReference>
<proteinExistence type="predicted"/>
<protein>
    <recommendedName>
        <fullName evidence="3">Lipoprotein</fullName>
    </recommendedName>
</protein>
<evidence type="ECO:0000313" key="1">
    <source>
        <dbReference type="EMBL" id="SUB33199.1"/>
    </source>
</evidence>
<name>A0A379B4I9_9PAST</name>
<evidence type="ECO:0008006" key="3">
    <source>
        <dbReference type="Google" id="ProtNLM"/>
    </source>
</evidence>
<keyword evidence="2" id="KW-1185">Reference proteome</keyword>